<dbReference type="PROSITE" id="PS50923">
    <property type="entry name" value="SUSHI"/>
    <property type="match status" value="7"/>
</dbReference>
<proteinExistence type="predicted"/>
<feature type="domain" description="Sushi" evidence="8">
    <location>
        <begin position="367"/>
        <end position="426"/>
    </location>
</feature>
<dbReference type="Pfam" id="PF00084">
    <property type="entry name" value="Sushi"/>
    <property type="match status" value="7"/>
</dbReference>
<feature type="region of interest" description="Disordered" evidence="6">
    <location>
        <begin position="804"/>
        <end position="833"/>
    </location>
</feature>
<accession>A0A154PQA4</accession>
<feature type="compositionally biased region" description="Basic residues" evidence="6">
    <location>
        <begin position="987"/>
        <end position="997"/>
    </location>
</feature>
<dbReference type="PROSITE" id="PS51390">
    <property type="entry name" value="WAP"/>
    <property type="match status" value="1"/>
</dbReference>
<dbReference type="CDD" id="cd00033">
    <property type="entry name" value="CCP"/>
    <property type="match status" value="7"/>
</dbReference>
<gene>
    <name evidence="10" type="ORF">WN55_06567</name>
</gene>
<dbReference type="Gene3D" id="2.10.70.10">
    <property type="entry name" value="Complement Module, domain 1"/>
    <property type="match status" value="8"/>
</dbReference>
<feature type="compositionally biased region" description="Basic residues" evidence="6">
    <location>
        <begin position="700"/>
        <end position="710"/>
    </location>
</feature>
<name>A0A154PQA4_DUFNO</name>
<protein>
    <submittedName>
        <fullName evidence="10">Sushi, von Willebrand factor type A, EGF and pentraxin domain-containing protein 1</fullName>
    </submittedName>
</protein>
<feature type="region of interest" description="Disordered" evidence="6">
    <location>
        <begin position="673"/>
        <end position="711"/>
    </location>
</feature>
<feature type="signal peptide" evidence="7">
    <location>
        <begin position="1"/>
        <end position="21"/>
    </location>
</feature>
<dbReference type="Pfam" id="PF00095">
    <property type="entry name" value="WAP"/>
    <property type="match status" value="1"/>
</dbReference>
<keyword evidence="3" id="KW-0677">Repeat</keyword>
<keyword evidence="11" id="KW-1185">Reference proteome</keyword>
<dbReference type="STRING" id="178035.A0A154PQA4"/>
<dbReference type="SMART" id="SM00032">
    <property type="entry name" value="CCP"/>
    <property type="match status" value="8"/>
</dbReference>
<feature type="compositionally biased region" description="Basic and acidic residues" evidence="6">
    <location>
        <begin position="51"/>
        <end position="63"/>
    </location>
</feature>
<feature type="domain" description="Sushi" evidence="8">
    <location>
        <begin position="247"/>
        <end position="305"/>
    </location>
</feature>
<evidence type="ECO:0000313" key="11">
    <source>
        <dbReference type="Proteomes" id="UP000076502"/>
    </source>
</evidence>
<evidence type="ECO:0000256" key="3">
    <source>
        <dbReference type="ARBA" id="ARBA00022737"/>
    </source>
</evidence>
<feature type="disulfide bond" evidence="5">
    <location>
        <begin position="149"/>
        <end position="176"/>
    </location>
</feature>
<feature type="region of interest" description="Disordered" evidence="6">
    <location>
        <begin position="901"/>
        <end position="998"/>
    </location>
</feature>
<feature type="compositionally biased region" description="Low complexity" evidence="6">
    <location>
        <begin position="908"/>
        <end position="918"/>
    </location>
</feature>
<feature type="region of interest" description="Disordered" evidence="6">
    <location>
        <begin position="24"/>
        <end position="77"/>
    </location>
</feature>
<feature type="disulfide bond" evidence="5">
    <location>
        <begin position="337"/>
        <end position="364"/>
    </location>
</feature>
<feature type="compositionally biased region" description="Polar residues" evidence="6">
    <location>
        <begin position="926"/>
        <end position="937"/>
    </location>
</feature>
<feature type="compositionally biased region" description="Basic and acidic residues" evidence="6">
    <location>
        <begin position="683"/>
        <end position="694"/>
    </location>
</feature>
<dbReference type="FunFam" id="2.10.70.10:FF:000014">
    <property type="entry name" value="Membrane cofactor protein"/>
    <property type="match status" value="1"/>
</dbReference>
<evidence type="ECO:0000256" key="7">
    <source>
        <dbReference type="SAM" id="SignalP"/>
    </source>
</evidence>
<keyword evidence="4 5" id="KW-1015">Disulfide bond</keyword>
<dbReference type="PANTHER" id="PTHR45656:SF4">
    <property type="entry name" value="PROTEIN CBR-CLEC-78"/>
    <property type="match status" value="1"/>
</dbReference>
<dbReference type="InterPro" id="IPR035976">
    <property type="entry name" value="Sushi/SCR/CCP_sf"/>
</dbReference>
<feature type="domain" description="Sushi" evidence="8">
    <location>
        <begin position="493"/>
        <end position="556"/>
    </location>
</feature>
<evidence type="ECO:0000259" key="9">
    <source>
        <dbReference type="PROSITE" id="PS51390"/>
    </source>
</evidence>
<feature type="domain" description="Sushi" evidence="8">
    <location>
        <begin position="557"/>
        <end position="628"/>
    </location>
</feature>
<dbReference type="SUPFAM" id="SSF57535">
    <property type="entry name" value="Complement control module/SCR domain"/>
    <property type="match status" value="8"/>
</dbReference>
<dbReference type="AlphaFoldDB" id="A0A154PQA4"/>
<dbReference type="OrthoDB" id="5804959at2759"/>
<dbReference type="InterPro" id="IPR000436">
    <property type="entry name" value="Sushi_SCR_CCP_dom"/>
</dbReference>
<feature type="chain" id="PRO_5007599662" evidence="7">
    <location>
        <begin position="22"/>
        <end position="1205"/>
    </location>
</feature>
<feature type="domain" description="Sushi" evidence="8">
    <location>
        <begin position="121"/>
        <end position="178"/>
    </location>
</feature>
<feature type="disulfide bond" evidence="5">
    <location>
        <begin position="397"/>
        <end position="424"/>
    </location>
</feature>
<keyword evidence="1 5" id="KW-0768">Sushi</keyword>
<evidence type="ECO:0000256" key="4">
    <source>
        <dbReference type="ARBA" id="ARBA00023157"/>
    </source>
</evidence>
<reference evidence="10 11" key="1">
    <citation type="submission" date="2015-07" db="EMBL/GenBank/DDBJ databases">
        <title>The genome of Dufourea novaeangliae.</title>
        <authorList>
            <person name="Pan H."/>
            <person name="Kapheim K."/>
        </authorList>
    </citation>
    <scope>NUCLEOTIDE SEQUENCE [LARGE SCALE GENOMIC DNA]</scope>
    <source>
        <strain evidence="10">0120121106</strain>
        <tissue evidence="10">Whole body</tissue>
    </source>
</reference>
<evidence type="ECO:0000256" key="5">
    <source>
        <dbReference type="PROSITE-ProRule" id="PRU00302"/>
    </source>
</evidence>
<evidence type="ECO:0000256" key="6">
    <source>
        <dbReference type="SAM" id="MobiDB-lite"/>
    </source>
</evidence>
<feature type="domain" description="WAP" evidence="9">
    <location>
        <begin position="67"/>
        <end position="120"/>
    </location>
</feature>
<organism evidence="10 11">
    <name type="scientific">Dufourea novaeangliae</name>
    <name type="common">Sweat bee</name>
    <dbReference type="NCBI Taxonomy" id="178035"/>
    <lineage>
        <taxon>Eukaryota</taxon>
        <taxon>Metazoa</taxon>
        <taxon>Ecdysozoa</taxon>
        <taxon>Arthropoda</taxon>
        <taxon>Hexapoda</taxon>
        <taxon>Insecta</taxon>
        <taxon>Pterygota</taxon>
        <taxon>Neoptera</taxon>
        <taxon>Endopterygota</taxon>
        <taxon>Hymenoptera</taxon>
        <taxon>Apocrita</taxon>
        <taxon>Aculeata</taxon>
        <taxon>Apoidea</taxon>
        <taxon>Anthophila</taxon>
        <taxon>Halictidae</taxon>
        <taxon>Rophitinae</taxon>
        <taxon>Dufourea</taxon>
    </lineage>
</organism>
<dbReference type="Proteomes" id="UP000076502">
    <property type="component" value="Unassembled WGS sequence"/>
</dbReference>
<dbReference type="InterPro" id="IPR051277">
    <property type="entry name" value="SEZ6_CSMD_C4BPB_Regulators"/>
</dbReference>
<dbReference type="InterPro" id="IPR008197">
    <property type="entry name" value="WAP_dom"/>
</dbReference>
<dbReference type="EMBL" id="KQ435036">
    <property type="protein sequence ID" value="KZC14069.1"/>
    <property type="molecule type" value="Genomic_DNA"/>
</dbReference>
<evidence type="ECO:0000313" key="10">
    <source>
        <dbReference type="EMBL" id="KZC14069.1"/>
    </source>
</evidence>
<evidence type="ECO:0000256" key="1">
    <source>
        <dbReference type="ARBA" id="ARBA00022659"/>
    </source>
</evidence>
<evidence type="ECO:0000259" key="8">
    <source>
        <dbReference type="PROSITE" id="PS50923"/>
    </source>
</evidence>
<feature type="compositionally biased region" description="Acidic residues" evidence="6">
    <location>
        <begin position="29"/>
        <end position="50"/>
    </location>
</feature>
<evidence type="ECO:0000256" key="2">
    <source>
        <dbReference type="ARBA" id="ARBA00022729"/>
    </source>
</evidence>
<dbReference type="PANTHER" id="PTHR45656">
    <property type="entry name" value="PROTEIN CBR-CLEC-78"/>
    <property type="match status" value="1"/>
</dbReference>
<feature type="domain" description="Sushi" evidence="8">
    <location>
        <begin position="182"/>
        <end position="246"/>
    </location>
</feature>
<dbReference type="GO" id="GO:0005576">
    <property type="term" value="C:extracellular region"/>
    <property type="evidence" value="ECO:0007669"/>
    <property type="project" value="InterPro"/>
</dbReference>
<comment type="caution">
    <text evidence="5">Lacks conserved residue(s) required for the propagation of feature annotation.</text>
</comment>
<keyword evidence="2 7" id="KW-0732">Signal</keyword>
<feature type="domain" description="Sushi" evidence="8">
    <location>
        <begin position="309"/>
        <end position="366"/>
    </location>
</feature>
<sequence>MRPSSVLLLLFLCSLFLASESKLRQQAAVDDDDDDDDDWDDDDDDDDDDDYQPKPEVDDDGRIYKNPRNSPSAMCPRDEQEAMLLGQKCLRKCSTDEDCKSKKKKCRCDGACGMSCIKPERECPALNDIPHGVLTVTRRFFGDRAHYTCDPDYFTVGLAVITCRADGHWTGTNPSCKKDQSSFCSQPPKVKNARHNALAEQTTFDLDSVVQYFCNHGYVTAGAKKAKCLLMEGAASWFGPDITCEPQNCGPPADIANGWHAGECYTYECHVSYHCADSYELVGKAEKLCLADGTWTPKESPQCVQVTTVQCPRPENPENGKAVFTSYAYNSIVHYECDYGYTVVGAGTRRCGADRKWAGKMPTCQEINCGSPGVLYNGWIDNIDAGTGLGASIIFRCKDHMKLEGNTSSVCQADGKWRYPLPQCLAPCVVPQIENGNITVASHENDHINNVTVVEHGERLLVSCVQNYEFAANSTPVMCNNGTWSIVPSCSPARCKQMPKPPRNGMVIAPKTDHGMKAVFKCKDGFELIGGGPLNNSRSVECQYGNWTGDIPHCSQVFCPFPGFIENGKVFLVGNMGVYDYRPYVKKVVNNKQIMYDCDKGYVLDEGPTGATCIGGNWSPKDLPKCIPGQHPRLRWSRRRRSVSDEDLTMSYRKFIELFRKIGKKLLHLEMNKGKDHGKHKAEKIDNSTRHDNSTEGLSLKKHSGHGNRSKLREEKMIDFLKIVYRKLQRIDARQSSNTTNGSMHDLLNAMSKNFFHVDLSESRRNNSSRGRTEFEIHNQREFIKLKREFEKIMRFYNKSMRWNEKQNRKDSKRKGQSHGDSRGKKSKDKKKHRKNYYKGFYEFVNSYVTEKLSMMEARNATEELIKRMKIDKFTVRNGTTFTVGEMYAFFKHIIEAKLNSTEDESSEATTATSSSTDLEAHDNRSSTNPSKESSVLDNEILAKEGQPKHRSKRIRNASEDAGPPRQKRRLLSLNHQPLIKNESSSRRVRRAAKRSRQAAYDEEKNRLFTFRELEAQQQSRSKRFLPLYELDNQIFLKNLYLNAYEDGYRTNVKRSIVQEDRVNETSTGGTVYRRRKGNLGAYEIKFLKVLSTSIKYQSPSRIGLIHTVCHNYSQDQCTLYYTQCIPVLHVKVEDPSWRKSNGRQRDASVTVHVGNIDVRSHCPAYDRDPPGNLPAGPHAVIESLSTSLSKDESDHVCASRPFSG</sequence>
<dbReference type="GO" id="GO:0030414">
    <property type="term" value="F:peptidase inhibitor activity"/>
    <property type="evidence" value="ECO:0007669"/>
    <property type="project" value="InterPro"/>
</dbReference>
<dbReference type="FunFam" id="2.10.70.10:FF:000086">
    <property type="entry name" value="Hig-anchoring scaffold protein, isoform A"/>
    <property type="match status" value="1"/>
</dbReference>